<dbReference type="InterPro" id="IPR036388">
    <property type="entry name" value="WH-like_DNA-bd_sf"/>
</dbReference>
<dbReference type="SUPFAM" id="SSF46785">
    <property type="entry name" value="Winged helix' DNA-binding domain"/>
    <property type="match status" value="1"/>
</dbReference>
<proteinExistence type="predicted"/>
<comment type="caution">
    <text evidence="3">The sequence shown here is derived from an EMBL/GenBank/DDBJ whole genome shotgun (WGS) entry which is preliminary data.</text>
</comment>
<dbReference type="Gene3D" id="1.10.10.10">
    <property type="entry name" value="Winged helix-like DNA-binding domain superfamily/Winged helix DNA-binding domain"/>
    <property type="match status" value="1"/>
</dbReference>
<gene>
    <name evidence="3" type="ORF">N136_00009</name>
</gene>
<dbReference type="GO" id="GO:0003700">
    <property type="term" value="F:DNA-binding transcription factor activity"/>
    <property type="evidence" value="ECO:0007669"/>
    <property type="project" value="InterPro"/>
</dbReference>
<accession>U2RYP3</accession>
<dbReference type="EMBL" id="AWVQ01000002">
    <property type="protein sequence ID" value="ERK73629.1"/>
    <property type="molecule type" value="Genomic_DNA"/>
</dbReference>
<feature type="compositionally biased region" description="Basic and acidic residues" evidence="1">
    <location>
        <begin position="7"/>
        <end position="17"/>
    </location>
</feature>
<organism evidence="3 4">
    <name type="scientific">Leifsonia aquatica ATCC 14665</name>
    <dbReference type="NCBI Taxonomy" id="1358026"/>
    <lineage>
        <taxon>Bacteria</taxon>
        <taxon>Bacillati</taxon>
        <taxon>Actinomycetota</taxon>
        <taxon>Actinomycetes</taxon>
        <taxon>Micrococcales</taxon>
        <taxon>Microbacteriaceae</taxon>
        <taxon>Leifsonia</taxon>
    </lineage>
</organism>
<evidence type="ECO:0000313" key="3">
    <source>
        <dbReference type="EMBL" id="ERK73629.1"/>
    </source>
</evidence>
<evidence type="ECO:0000256" key="1">
    <source>
        <dbReference type="SAM" id="MobiDB-lite"/>
    </source>
</evidence>
<dbReference type="InterPro" id="IPR000835">
    <property type="entry name" value="HTH_MarR-typ"/>
</dbReference>
<dbReference type="InterPro" id="IPR036390">
    <property type="entry name" value="WH_DNA-bd_sf"/>
</dbReference>
<feature type="domain" description="HTH marR-type" evidence="2">
    <location>
        <begin position="35"/>
        <end position="165"/>
    </location>
</feature>
<dbReference type="PROSITE" id="PS50995">
    <property type="entry name" value="HTH_MARR_2"/>
    <property type="match status" value="1"/>
</dbReference>
<dbReference type="PANTHER" id="PTHR33164:SF57">
    <property type="entry name" value="MARR-FAMILY TRANSCRIPTIONAL REGULATOR"/>
    <property type="match status" value="1"/>
</dbReference>
<dbReference type="InterPro" id="IPR039422">
    <property type="entry name" value="MarR/SlyA-like"/>
</dbReference>
<dbReference type="AlphaFoldDB" id="U2RYP3"/>
<dbReference type="PANTHER" id="PTHR33164">
    <property type="entry name" value="TRANSCRIPTIONAL REGULATOR, MARR FAMILY"/>
    <property type="match status" value="1"/>
</dbReference>
<protein>
    <submittedName>
        <fullName evidence="3">Transcriptional regulator, MarR family</fullName>
    </submittedName>
</protein>
<sequence>MIAAMDNTERATARDAAARSAAPDPAVDQAIASVEEQFTILFNQVSSGMRERAAKVHPDLQPVGYRLLSTLVRTGPLHAGALAGLLSTDKSVVSRQVRILEDLDLIERRVDPSDRRASFLVATPPAIEKVNEARVADQARLYRSLRKWGADDVGRLADLLARLNSTQL</sequence>
<evidence type="ECO:0000313" key="4">
    <source>
        <dbReference type="Proteomes" id="UP000016605"/>
    </source>
</evidence>
<dbReference type="Pfam" id="PF01047">
    <property type="entry name" value="MarR"/>
    <property type="match status" value="1"/>
</dbReference>
<reference evidence="3 4" key="1">
    <citation type="submission" date="2013-08" db="EMBL/GenBank/DDBJ databases">
        <authorList>
            <person name="Weinstock G."/>
            <person name="Sodergren E."/>
            <person name="Wylie T."/>
            <person name="Fulton L."/>
            <person name="Fulton R."/>
            <person name="Fronick C."/>
            <person name="O'Laughlin M."/>
            <person name="Godfrey J."/>
            <person name="Miner T."/>
            <person name="Herter B."/>
            <person name="Appelbaum E."/>
            <person name="Cordes M."/>
            <person name="Lek S."/>
            <person name="Wollam A."/>
            <person name="Pepin K.H."/>
            <person name="Palsikar V.B."/>
            <person name="Mitreva M."/>
            <person name="Wilson R.K."/>
        </authorList>
    </citation>
    <scope>NUCLEOTIDE SEQUENCE [LARGE SCALE GENOMIC DNA]</scope>
    <source>
        <strain evidence="3 4">ATCC 14665</strain>
    </source>
</reference>
<dbReference type="GO" id="GO:0006950">
    <property type="term" value="P:response to stress"/>
    <property type="evidence" value="ECO:0007669"/>
    <property type="project" value="TreeGrafter"/>
</dbReference>
<dbReference type="SMART" id="SM00347">
    <property type="entry name" value="HTH_MARR"/>
    <property type="match status" value="1"/>
</dbReference>
<dbReference type="PATRIC" id="fig|1358026.3.peg.7"/>
<dbReference type="Proteomes" id="UP000016605">
    <property type="component" value="Unassembled WGS sequence"/>
</dbReference>
<evidence type="ECO:0000259" key="2">
    <source>
        <dbReference type="PROSITE" id="PS50995"/>
    </source>
</evidence>
<feature type="region of interest" description="Disordered" evidence="1">
    <location>
        <begin position="1"/>
        <end position="22"/>
    </location>
</feature>
<dbReference type="OrthoDB" id="9154853at2"/>
<dbReference type="HOGENOM" id="CLU_083287_15_0_11"/>
<name>U2RYP3_LEIAQ</name>